<evidence type="ECO:0000313" key="2">
    <source>
        <dbReference type="EMBL" id="RHZ56994.1"/>
    </source>
</evidence>
<sequence>MVVAVAIGVDYEYEYDMRIWNKRDMDYKKYFLNENFSDETHGEITYQPSIVTGRGHGHWTGQNWAMSHRGSKEIEEKKWKKLKKSEK</sequence>
<protein>
    <submittedName>
        <fullName evidence="2">Uncharacterized protein</fullName>
    </submittedName>
</protein>
<dbReference type="AlphaFoldDB" id="A0A397H5M3"/>
<evidence type="ECO:0000313" key="3">
    <source>
        <dbReference type="Proteomes" id="UP000266861"/>
    </source>
</evidence>
<evidence type="ECO:0000256" key="1">
    <source>
        <dbReference type="SAM" id="MobiDB-lite"/>
    </source>
</evidence>
<comment type="caution">
    <text evidence="2">The sequence shown here is derived from an EMBL/GenBank/DDBJ whole genome shotgun (WGS) entry which is preliminary data.</text>
</comment>
<name>A0A397H5M3_9GLOM</name>
<organism evidence="2 3">
    <name type="scientific">Diversispora epigaea</name>
    <dbReference type="NCBI Taxonomy" id="1348612"/>
    <lineage>
        <taxon>Eukaryota</taxon>
        <taxon>Fungi</taxon>
        <taxon>Fungi incertae sedis</taxon>
        <taxon>Mucoromycota</taxon>
        <taxon>Glomeromycotina</taxon>
        <taxon>Glomeromycetes</taxon>
        <taxon>Diversisporales</taxon>
        <taxon>Diversisporaceae</taxon>
        <taxon>Diversispora</taxon>
    </lineage>
</organism>
<feature type="region of interest" description="Disordered" evidence="1">
    <location>
        <begin position="68"/>
        <end position="87"/>
    </location>
</feature>
<accession>A0A397H5M3</accession>
<dbReference type="Proteomes" id="UP000266861">
    <property type="component" value="Unassembled WGS sequence"/>
</dbReference>
<gene>
    <name evidence="2" type="ORF">Glove_395g29</name>
</gene>
<keyword evidence="3" id="KW-1185">Reference proteome</keyword>
<proteinExistence type="predicted"/>
<reference evidence="2 3" key="1">
    <citation type="submission" date="2018-08" db="EMBL/GenBank/DDBJ databases">
        <title>Genome and evolution of the arbuscular mycorrhizal fungus Diversispora epigaea (formerly Glomus versiforme) and its bacterial endosymbionts.</title>
        <authorList>
            <person name="Sun X."/>
            <person name="Fei Z."/>
            <person name="Harrison M."/>
        </authorList>
    </citation>
    <scope>NUCLEOTIDE SEQUENCE [LARGE SCALE GENOMIC DNA]</scope>
    <source>
        <strain evidence="2 3">IT104</strain>
    </source>
</reference>
<dbReference type="EMBL" id="PQFF01000352">
    <property type="protein sequence ID" value="RHZ56994.1"/>
    <property type="molecule type" value="Genomic_DNA"/>
</dbReference>